<reference evidence="5" key="1">
    <citation type="submission" date="2025-08" db="UniProtKB">
        <authorList>
            <consortium name="Ensembl"/>
        </authorList>
    </citation>
    <scope>IDENTIFICATION</scope>
</reference>
<evidence type="ECO:0000256" key="1">
    <source>
        <dbReference type="ARBA" id="ARBA00001946"/>
    </source>
</evidence>
<dbReference type="OMA" id="TCYRDFI"/>
<keyword evidence="4" id="KW-0460">Magnesium</keyword>
<reference evidence="5" key="2">
    <citation type="submission" date="2025-09" db="UniProtKB">
        <authorList>
            <consortium name="Ensembl"/>
        </authorList>
    </citation>
    <scope>IDENTIFICATION</scope>
</reference>
<dbReference type="PANTHER" id="PTHR31835:SF1">
    <property type="entry name" value="URIDINE DIPHOSPHATE GLUCOSE PYROPHOSPHATASE NUDT22"/>
    <property type="match status" value="1"/>
</dbReference>
<dbReference type="AlphaFoldDB" id="A0A8D2JIB6"/>
<evidence type="ECO:0000256" key="2">
    <source>
        <dbReference type="ARBA" id="ARBA00022723"/>
    </source>
</evidence>
<sequence>MDPEISLFFQSPVPEGIPETQVSVQLSPEYDRQQLPSDNFEIETTWAARREQNPWLFDAPKFRLHSIMLEGTILSFQLGLTCYKDFVGTNLAERAGHLQEQGFKDFGNSQAYLAEPLGVGAMVHTTDDQFVFLRRSLCVGEAPGKIDVPGGHPEPLVRPLQHEDFPRKSVVQELFSSVLREIEDELCGLLSVLSRPLLLGIARNQTSAGRCSAEFYVRCSLTSEQIRIYYVVGGAEAHESTGILFVSRKVRAGNDELWHELSPSAKGAITLYEVVMGEHE</sequence>
<evidence type="ECO:0000256" key="4">
    <source>
        <dbReference type="ARBA" id="ARBA00022842"/>
    </source>
</evidence>
<dbReference type="Proteomes" id="UP000694545">
    <property type="component" value="Unplaced"/>
</dbReference>
<dbReference type="GO" id="GO:0052751">
    <property type="term" value="F:GDP-mannose hydrolase activity"/>
    <property type="evidence" value="ECO:0007669"/>
    <property type="project" value="TreeGrafter"/>
</dbReference>
<keyword evidence="3" id="KW-0378">Hydrolase</keyword>
<organism evidence="5 6">
    <name type="scientific">Varanus komodoensis</name>
    <name type="common">Komodo dragon</name>
    <dbReference type="NCBI Taxonomy" id="61221"/>
    <lineage>
        <taxon>Eukaryota</taxon>
        <taxon>Metazoa</taxon>
        <taxon>Chordata</taxon>
        <taxon>Craniata</taxon>
        <taxon>Vertebrata</taxon>
        <taxon>Euteleostomi</taxon>
        <taxon>Lepidosauria</taxon>
        <taxon>Squamata</taxon>
        <taxon>Bifurcata</taxon>
        <taxon>Unidentata</taxon>
        <taxon>Episquamata</taxon>
        <taxon>Toxicofera</taxon>
        <taxon>Anguimorpha</taxon>
        <taxon>Paleoanguimorpha</taxon>
        <taxon>Varanoidea</taxon>
        <taxon>Varanidae</taxon>
        <taxon>Varanus</taxon>
    </lineage>
</organism>
<dbReference type="Ensembl" id="ENSVKKT00000009709.1">
    <property type="protein sequence ID" value="ENSVKKP00000009471.1"/>
    <property type="gene ID" value="ENSVKKG00000006697.1"/>
</dbReference>
<accession>A0A8D2JIB6</accession>
<keyword evidence="6" id="KW-1185">Reference proteome</keyword>
<dbReference type="InterPro" id="IPR015797">
    <property type="entry name" value="NUDIX_hydrolase-like_dom_sf"/>
</dbReference>
<dbReference type="GO" id="GO:0046872">
    <property type="term" value="F:metal ion binding"/>
    <property type="evidence" value="ECO:0007669"/>
    <property type="project" value="UniProtKB-KW"/>
</dbReference>
<dbReference type="SUPFAM" id="SSF55811">
    <property type="entry name" value="Nudix"/>
    <property type="match status" value="1"/>
</dbReference>
<name>A0A8D2JIB6_VARKO</name>
<comment type="cofactor">
    <cofactor evidence="1">
        <name>Mg(2+)</name>
        <dbReference type="ChEBI" id="CHEBI:18420"/>
    </cofactor>
</comment>
<keyword evidence="2" id="KW-0479">Metal-binding</keyword>
<evidence type="ECO:0000313" key="5">
    <source>
        <dbReference type="Ensembl" id="ENSVKKP00000009471.1"/>
    </source>
</evidence>
<evidence type="ECO:0000256" key="3">
    <source>
        <dbReference type="ARBA" id="ARBA00022801"/>
    </source>
</evidence>
<evidence type="ECO:0000313" key="6">
    <source>
        <dbReference type="Proteomes" id="UP000694545"/>
    </source>
</evidence>
<proteinExistence type="predicted"/>
<protein>
    <submittedName>
        <fullName evidence="5">Nudix hydrolase 22</fullName>
    </submittedName>
</protein>
<dbReference type="InterPro" id="IPR055295">
    <property type="entry name" value="NUDT22/NUDT9-like"/>
</dbReference>
<dbReference type="PANTHER" id="PTHR31835">
    <property type="entry name" value="URIDINE DIPHOSPHATE GLUCOSE PYROPHOSPHATASE"/>
    <property type="match status" value="1"/>
</dbReference>